<name>A0ABP4YY90_9ACTN</name>
<evidence type="ECO:0000313" key="4">
    <source>
        <dbReference type="Proteomes" id="UP001500218"/>
    </source>
</evidence>
<feature type="region of interest" description="Disordered" evidence="1">
    <location>
        <begin position="1"/>
        <end position="20"/>
    </location>
</feature>
<evidence type="ECO:0000313" key="3">
    <source>
        <dbReference type="EMBL" id="GAA1830262.1"/>
    </source>
</evidence>
<protein>
    <submittedName>
        <fullName evidence="3">Uncharacterized protein</fullName>
    </submittedName>
</protein>
<proteinExistence type="predicted"/>
<evidence type="ECO:0000256" key="2">
    <source>
        <dbReference type="SAM" id="Phobius"/>
    </source>
</evidence>
<gene>
    <name evidence="3" type="ORF">GCM10009682_56310</name>
</gene>
<keyword evidence="4" id="KW-1185">Reference proteome</keyword>
<dbReference type="Proteomes" id="UP001500218">
    <property type="component" value="Unassembled WGS sequence"/>
</dbReference>
<accession>A0ABP4YY90</accession>
<keyword evidence="2" id="KW-1133">Transmembrane helix</keyword>
<keyword evidence="2" id="KW-0472">Membrane</keyword>
<organism evidence="3 4">
    <name type="scientific">Luedemannella flava</name>
    <dbReference type="NCBI Taxonomy" id="349316"/>
    <lineage>
        <taxon>Bacteria</taxon>
        <taxon>Bacillati</taxon>
        <taxon>Actinomycetota</taxon>
        <taxon>Actinomycetes</taxon>
        <taxon>Micromonosporales</taxon>
        <taxon>Micromonosporaceae</taxon>
        <taxon>Luedemannella</taxon>
    </lineage>
</organism>
<dbReference type="EMBL" id="BAAALT010000261">
    <property type="protein sequence ID" value="GAA1830262.1"/>
    <property type="molecule type" value="Genomic_DNA"/>
</dbReference>
<evidence type="ECO:0000256" key="1">
    <source>
        <dbReference type="SAM" id="MobiDB-lite"/>
    </source>
</evidence>
<feature type="transmembrane region" description="Helical" evidence="2">
    <location>
        <begin position="406"/>
        <end position="430"/>
    </location>
</feature>
<feature type="compositionally biased region" description="Basic and acidic residues" evidence="1">
    <location>
        <begin position="10"/>
        <end position="20"/>
    </location>
</feature>
<comment type="caution">
    <text evidence="3">The sequence shown here is derived from an EMBL/GenBank/DDBJ whole genome shotgun (WGS) entry which is preliminary data.</text>
</comment>
<sequence>MAGQPPAGVRHADTDVPSPDRRSAVQVYVPFKYDIGGAVIDTEGAREALIRLCGSLEEDQAFTRSWNLSYLVRHAVVLRAVIGSGTVHLGGSDWRFQRTLRLYPWLGVVSVDYLFETSDAEVRLADFYDDLVHWKNTDYLPYLTLCGAMTAELAAHTAVSAGPPADLHGGLVRELRAALGPFVEQRPATYAFHDFRTCFVDLRAGLDRPTVHSLLLLTRSKPTSYPDIPGSLTAGGVEIQSSGWATVLRTDPTATARELADVISMFSLIHAQWFVCQLWINVYDQDFRRTPYGRGVASAHELSSSQLALAQDLTEVGNMDLMLKDPALLRVARYFERTLGVRDHRRAAEQRLRLLEEYSRGQADYRQAQATTRLQVLFALSAAGSIAALVPALVEINLARAATTFTIAAVILLWLGFALNYGGFIAGLRWRLRQRVSRRRRARLRRIPQSRGPRG</sequence>
<reference evidence="4" key="1">
    <citation type="journal article" date="2019" name="Int. J. Syst. Evol. Microbiol.">
        <title>The Global Catalogue of Microorganisms (GCM) 10K type strain sequencing project: providing services to taxonomists for standard genome sequencing and annotation.</title>
        <authorList>
            <consortium name="The Broad Institute Genomics Platform"/>
            <consortium name="The Broad Institute Genome Sequencing Center for Infectious Disease"/>
            <person name="Wu L."/>
            <person name="Ma J."/>
        </authorList>
    </citation>
    <scope>NUCLEOTIDE SEQUENCE [LARGE SCALE GENOMIC DNA]</scope>
    <source>
        <strain evidence="4">JCM 13250</strain>
    </source>
</reference>
<feature type="transmembrane region" description="Helical" evidence="2">
    <location>
        <begin position="376"/>
        <end position="394"/>
    </location>
</feature>
<keyword evidence="2" id="KW-0812">Transmembrane</keyword>